<evidence type="ECO:0000256" key="1">
    <source>
        <dbReference type="SAM" id="MobiDB-lite"/>
    </source>
</evidence>
<feature type="compositionally biased region" description="Basic and acidic residues" evidence="1">
    <location>
        <begin position="81"/>
        <end position="97"/>
    </location>
</feature>
<comment type="caution">
    <text evidence="2">The sequence shown here is derived from an EMBL/GenBank/DDBJ whole genome shotgun (WGS) entry which is preliminary data.</text>
</comment>
<gene>
    <name evidence="2" type="ORF">MPH_12838</name>
</gene>
<accession>K2S092</accession>
<evidence type="ECO:0000313" key="2">
    <source>
        <dbReference type="EMBL" id="EKG10085.1"/>
    </source>
</evidence>
<proteinExistence type="predicted"/>
<evidence type="ECO:0000313" key="3">
    <source>
        <dbReference type="Proteomes" id="UP000007129"/>
    </source>
</evidence>
<sequence>EPPQNTQFHDDAYIATSWKQGHIDEFIKASKDVSLPPRYPPPLSLYSSRKEKKEEKEKANISSSSGLRARQGVHVHHAPHHRPDGRRAGHARGLEDEGDHHVPLHAAEHRGRQRGRLPLLLPAREARRQVGRLLLHAAVRQGQDGPRAPGPHLRHPGEGGHEVPVGLQVSGLARGPDRDAAEAGSQLARAREGYTLQEVQGLVGGQGRQAELDWHGYD</sequence>
<name>K2S092_MACPH</name>
<dbReference type="HOGENOM" id="CLU_1269556_0_0_1"/>
<dbReference type="InParanoid" id="K2S092"/>
<reference evidence="2 3" key="1">
    <citation type="journal article" date="2012" name="BMC Genomics">
        <title>Tools to kill: Genome of one of the most destructive plant pathogenic fungi Macrophomina phaseolina.</title>
        <authorList>
            <person name="Islam M.S."/>
            <person name="Haque M.S."/>
            <person name="Islam M.M."/>
            <person name="Emdad E.M."/>
            <person name="Halim A."/>
            <person name="Hossen Q.M.M."/>
            <person name="Hossain M.Z."/>
            <person name="Ahmed B."/>
            <person name="Rahim S."/>
            <person name="Rahman M.S."/>
            <person name="Alam M.M."/>
            <person name="Hou S."/>
            <person name="Wan X."/>
            <person name="Saito J.A."/>
            <person name="Alam M."/>
        </authorList>
    </citation>
    <scope>NUCLEOTIDE SEQUENCE [LARGE SCALE GENOMIC DNA]</scope>
    <source>
        <strain evidence="2 3">MS6</strain>
    </source>
</reference>
<feature type="non-terminal residue" evidence="2">
    <location>
        <position position="1"/>
    </location>
</feature>
<protein>
    <submittedName>
        <fullName evidence="2">Uncharacterized protein</fullName>
    </submittedName>
</protein>
<dbReference type="OrthoDB" id="2533647at2759"/>
<dbReference type="Proteomes" id="UP000007129">
    <property type="component" value="Unassembled WGS sequence"/>
</dbReference>
<dbReference type="VEuPathDB" id="FungiDB:MPH_12838"/>
<dbReference type="AlphaFoldDB" id="K2S092"/>
<feature type="compositionally biased region" description="Basic and acidic residues" evidence="1">
    <location>
        <begin position="48"/>
        <end position="59"/>
    </location>
</feature>
<feature type="compositionally biased region" description="Basic residues" evidence="1">
    <location>
        <begin position="71"/>
        <end position="80"/>
    </location>
</feature>
<dbReference type="EMBL" id="AHHD01000528">
    <property type="protein sequence ID" value="EKG10085.1"/>
    <property type="molecule type" value="Genomic_DNA"/>
</dbReference>
<organism evidence="2 3">
    <name type="scientific">Macrophomina phaseolina (strain MS6)</name>
    <name type="common">Charcoal rot fungus</name>
    <dbReference type="NCBI Taxonomy" id="1126212"/>
    <lineage>
        <taxon>Eukaryota</taxon>
        <taxon>Fungi</taxon>
        <taxon>Dikarya</taxon>
        <taxon>Ascomycota</taxon>
        <taxon>Pezizomycotina</taxon>
        <taxon>Dothideomycetes</taxon>
        <taxon>Dothideomycetes incertae sedis</taxon>
        <taxon>Botryosphaeriales</taxon>
        <taxon>Botryosphaeriaceae</taxon>
        <taxon>Macrophomina</taxon>
    </lineage>
</organism>
<feature type="region of interest" description="Disordered" evidence="1">
    <location>
        <begin position="30"/>
        <end position="97"/>
    </location>
</feature>